<accession>E1YDW0</accession>
<dbReference type="CDD" id="cd01335">
    <property type="entry name" value="Radical_SAM"/>
    <property type="match status" value="1"/>
</dbReference>
<evidence type="ECO:0000256" key="1">
    <source>
        <dbReference type="ARBA" id="ARBA00001966"/>
    </source>
</evidence>
<dbReference type="InterPro" id="IPR007197">
    <property type="entry name" value="rSAM"/>
</dbReference>
<sequence length="445" mass="50650">MISDSPNILLINPWIHDFAAYDYWAKPIGLLYLASILKTHGCNITYIDCLNRFHPNLSKTVSSKADGRGSYLKTRIPKPECLFDIQRNYSRYGIPEQWFRKDLLDAKQPDIVFITSHMTYWYPGVFETIGIVRETYPFAPIVLGGIYASLCHDHALKYSGADKVITQDGEKIILELVKEYTGFSNSIKFDPEQLDSYPYPAFDLESKIAFIPLLSSKGCPFSCPYCASAYLNRKRILRSPESLINEITYWHKKHKVVDFAIYDDAFLIDAENHAIPVLEGVIKTGIKVRFHTPNALHIREISKKTATLMFKAGFETLRLGLETTIFDNSRLDSKVSKLEFEHALIGLKEAGFSKKQIGAYLLAGLPDQDERNVIESIKKVIENQITAIPVYYSPIPHTALWEKAVLCSRYDLRSDPIFTNNSILPCRKEGFSWEIISLLKKLAAS</sequence>
<evidence type="ECO:0000313" key="8">
    <source>
        <dbReference type="EMBL" id="CBX28754.1"/>
    </source>
</evidence>
<dbReference type="GO" id="GO:0046872">
    <property type="term" value="F:metal ion binding"/>
    <property type="evidence" value="ECO:0007669"/>
    <property type="project" value="UniProtKB-KW"/>
</dbReference>
<keyword evidence="4" id="KW-0408">Iron</keyword>
<dbReference type="SMART" id="SM00729">
    <property type="entry name" value="Elp3"/>
    <property type="match status" value="1"/>
</dbReference>
<dbReference type="GO" id="GO:0005829">
    <property type="term" value="C:cytosol"/>
    <property type="evidence" value="ECO:0007669"/>
    <property type="project" value="TreeGrafter"/>
</dbReference>
<gene>
    <name evidence="8" type="ORF">N47_L13520</name>
</gene>
<dbReference type="AlphaFoldDB" id="E1YDW0"/>
<reference evidence="8" key="1">
    <citation type="journal article" date="2011" name="Environ. Microbiol.">
        <title>Genomic insights into the metabolic potential of the polycyclic aromatic hydrocarbon degrading sulfate-reducing Deltaproteobacterium N47.</title>
        <authorList>
            <person name="Bergmann F."/>
            <person name="Selesi D."/>
            <person name="Weinmaier T."/>
            <person name="Tischler P."/>
            <person name="Rattei T."/>
            <person name="Meckenstock R.U."/>
        </authorList>
    </citation>
    <scope>NUCLEOTIDE SEQUENCE</scope>
</reference>
<comment type="cofactor">
    <cofactor evidence="1">
        <name>[4Fe-4S] cluster</name>
        <dbReference type="ChEBI" id="CHEBI:49883"/>
    </cofactor>
</comment>
<evidence type="ECO:0000259" key="7">
    <source>
        <dbReference type="PROSITE" id="PS51918"/>
    </source>
</evidence>
<dbReference type="Gene3D" id="3.40.50.280">
    <property type="entry name" value="Cobalamin-binding domain"/>
    <property type="match status" value="1"/>
</dbReference>
<evidence type="ECO:0000256" key="5">
    <source>
        <dbReference type="ARBA" id="ARBA00023014"/>
    </source>
</evidence>
<evidence type="ECO:0000256" key="3">
    <source>
        <dbReference type="ARBA" id="ARBA00022723"/>
    </source>
</evidence>
<dbReference type="Gene3D" id="3.20.20.70">
    <property type="entry name" value="Aldolase class I"/>
    <property type="match status" value="1"/>
</dbReference>
<dbReference type="InterPro" id="IPR051198">
    <property type="entry name" value="BchE-like"/>
</dbReference>
<feature type="domain" description="Radical SAM core" evidence="7">
    <location>
        <begin position="203"/>
        <end position="432"/>
    </location>
</feature>
<keyword evidence="3" id="KW-0479">Metal-binding</keyword>
<feature type="domain" description="B12-binding" evidence="6">
    <location>
        <begin position="12"/>
        <end position="187"/>
    </location>
</feature>
<dbReference type="InterPro" id="IPR058240">
    <property type="entry name" value="rSAM_sf"/>
</dbReference>
<dbReference type="PROSITE" id="PS51918">
    <property type="entry name" value="RADICAL_SAM"/>
    <property type="match status" value="1"/>
</dbReference>
<dbReference type="PANTHER" id="PTHR43409">
    <property type="entry name" value="ANAEROBIC MAGNESIUM-PROTOPORPHYRIN IX MONOMETHYL ESTER CYCLASE-RELATED"/>
    <property type="match status" value="1"/>
</dbReference>
<dbReference type="SUPFAM" id="SSF102114">
    <property type="entry name" value="Radical SAM enzymes"/>
    <property type="match status" value="1"/>
</dbReference>
<organism evidence="8">
    <name type="scientific">uncultured Desulfobacterium sp</name>
    <dbReference type="NCBI Taxonomy" id="201089"/>
    <lineage>
        <taxon>Bacteria</taxon>
        <taxon>Pseudomonadati</taxon>
        <taxon>Thermodesulfobacteriota</taxon>
        <taxon>Desulfobacteria</taxon>
        <taxon>Desulfobacterales</taxon>
        <taxon>Desulfobacteriaceae</taxon>
        <taxon>Desulfobacterium</taxon>
        <taxon>environmental samples</taxon>
    </lineage>
</organism>
<keyword evidence="2" id="KW-0949">S-adenosyl-L-methionine</keyword>
<dbReference type="SFLD" id="SFLDS00029">
    <property type="entry name" value="Radical_SAM"/>
    <property type="match status" value="1"/>
</dbReference>
<dbReference type="InterPro" id="IPR006638">
    <property type="entry name" value="Elp3/MiaA/NifB-like_rSAM"/>
</dbReference>
<keyword evidence="5" id="KW-0411">Iron-sulfur</keyword>
<dbReference type="PROSITE" id="PS51332">
    <property type="entry name" value="B12_BINDING"/>
    <property type="match status" value="1"/>
</dbReference>
<evidence type="ECO:0000259" key="6">
    <source>
        <dbReference type="PROSITE" id="PS51332"/>
    </source>
</evidence>
<evidence type="ECO:0000256" key="4">
    <source>
        <dbReference type="ARBA" id="ARBA00023004"/>
    </source>
</evidence>
<dbReference type="GO" id="GO:0051536">
    <property type="term" value="F:iron-sulfur cluster binding"/>
    <property type="evidence" value="ECO:0007669"/>
    <property type="project" value="UniProtKB-KW"/>
</dbReference>
<dbReference type="EMBL" id="FR695869">
    <property type="protein sequence ID" value="CBX28754.1"/>
    <property type="molecule type" value="Genomic_DNA"/>
</dbReference>
<evidence type="ECO:0000256" key="2">
    <source>
        <dbReference type="ARBA" id="ARBA00022691"/>
    </source>
</evidence>
<dbReference type="InterPro" id="IPR013785">
    <property type="entry name" value="Aldolase_TIM"/>
</dbReference>
<dbReference type="PANTHER" id="PTHR43409:SF15">
    <property type="entry name" value="PUTATIVE-RELATED"/>
    <property type="match status" value="1"/>
</dbReference>
<dbReference type="GO" id="GO:0003824">
    <property type="term" value="F:catalytic activity"/>
    <property type="evidence" value="ECO:0007669"/>
    <property type="project" value="InterPro"/>
</dbReference>
<dbReference type="SFLD" id="SFLDG01082">
    <property type="entry name" value="B12-binding_domain_containing"/>
    <property type="match status" value="1"/>
</dbReference>
<dbReference type="InterPro" id="IPR006158">
    <property type="entry name" value="Cobalamin-bd"/>
</dbReference>
<dbReference type="Pfam" id="PF04055">
    <property type="entry name" value="Radical_SAM"/>
    <property type="match status" value="1"/>
</dbReference>
<dbReference type="GO" id="GO:0031419">
    <property type="term" value="F:cobalamin binding"/>
    <property type="evidence" value="ECO:0007669"/>
    <property type="project" value="InterPro"/>
</dbReference>
<proteinExistence type="predicted"/>
<name>E1YDW0_9BACT</name>
<protein>
    <submittedName>
        <fullName evidence="8">Uncharacterized protein</fullName>
    </submittedName>
</protein>